<accession>A0ABQ7G1Y1</accession>
<dbReference type="SUPFAM" id="SSF55073">
    <property type="entry name" value="Nucleotide cyclase"/>
    <property type="match status" value="1"/>
</dbReference>
<evidence type="ECO:0000313" key="1">
    <source>
        <dbReference type="EMBL" id="KAF5828608.1"/>
    </source>
</evidence>
<protein>
    <submittedName>
        <fullName evidence="1">Uncharacterized protein</fullName>
    </submittedName>
</protein>
<keyword evidence="2" id="KW-1185">Reference proteome</keyword>
<sequence>MQESMMAQAWPRTALKEPCQEIHDQHGQLIFRGPRLKIGISQGRPDSIQPDHLGRADYIGACVNRCVSLFVPLNFSRESGRPRS</sequence>
<dbReference type="InterPro" id="IPR029787">
    <property type="entry name" value="Nucleotide_cyclase"/>
</dbReference>
<comment type="caution">
    <text evidence="1">The sequence shown here is derived from an EMBL/GenBank/DDBJ whole genome shotgun (WGS) entry which is preliminary data.</text>
</comment>
<name>A0ABQ7G1Y1_DUNSA</name>
<reference evidence="1" key="1">
    <citation type="submission" date="2017-08" db="EMBL/GenBank/DDBJ databases">
        <authorList>
            <person name="Polle J.E."/>
            <person name="Barry K."/>
            <person name="Cushman J."/>
            <person name="Schmutz J."/>
            <person name="Tran D."/>
            <person name="Hathwaick L.T."/>
            <person name="Yim W.C."/>
            <person name="Jenkins J."/>
            <person name="Mckie-Krisberg Z.M."/>
            <person name="Prochnik S."/>
            <person name="Lindquist E."/>
            <person name="Dockter R.B."/>
            <person name="Adam C."/>
            <person name="Molina H."/>
            <person name="Bunkerborg J."/>
            <person name="Jin E."/>
            <person name="Buchheim M."/>
            <person name="Magnuson J."/>
        </authorList>
    </citation>
    <scope>NUCLEOTIDE SEQUENCE</scope>
    <source>
        <strain evidence="1">CCAP 19/18</strain>
    </source>
</reference>
<dbReference type="Proteomes" id="UP000815325">
    <property type="component" value="Unassembled WGS sequence"/>
</dbReference>
<evidence type="ECO:0000313" key="2">
    <source>
        <dbReference type="Proteomes" id="UP000815325"/>
    </source>
</evidence>
<dbReference type="Gene3D" id="3.30.70.1230">
    <property type="entry name" value="Nucleotide cyclase"/>
    <property type="match status" value="1"/>
</dbReference>
<organism evidence="1 2">
    <name type="scientific">Dunaliella salina</name>
    <name type="common">Green alga</name>
    <name type="synonym">Protococcus salinus</name>
    <dbReference type="NCBI Taxonomy" id="3046"/>
    <lineage>
        <taxon>Eukaryota</taxon>
        <taxon>Viridiplantae</taxon>
        <taxon>Chlorophyta</taxon>
        <taxon>core chlorophytes</taxon>
        <taxon>Chlorophyceae</taxon>
        <taxon>CS clade</taxon>
        <taxon>Chlamydomonadales</taxon>
        <taxon>Dunaliellaceae</taxon>
        <taxon>Dunaliella</taxon>
    </lineage>
</organism>
<dbReference type="EMBL" id="MU070272">
    <property type="protein sequence ID" value="KAF5828608.1"/>
    <property type="molecule type" value="Genomic_DNA"/>
</dbReference>
<gene>
    <name evidence="1" type="ORF">DUNSADRAFT_17321</name>
</gene>
<proteinExistence type="predicted"/>